<reference evidence="1" key="1">
    <citation type="submission" date="2014-09" db="EMBL/GenBank/DDBJ databases">
        <authorList>
            <person name="Magalhaes I.L.F."/>
            <person name="Oliveira U."/>
            <person name="Santos F.R."/>
            <person name="Vidigal T.H.D.A."/>
            <person name="Brescovit A.D."/>
            <person name="Santos A.J."/>
        </authorList>
    </citation>
    <scope>NUCLEOTIDE SEQUENCE</scope>
    <source>
        <tissue evidence="1">Shoot tissue taken approximately 20 cm above the soil surface</tissue>
    </source>
</reference>
<proteinExistence type="predicted"/>
<name>A0A0A9GK75_ARUDO</name>
<dbReference type="EMBL" id="GBRH01172381">
    <property type="protein sequence ID" value="JAE25515.1"/>
    <property type="molecule type" value="Transcribed_RNA"/>
</dbReference>
<accession>A0A0A9GK75</accession>
<dbReference type="AlphaFoldDB" id="A0A0A9GK75"/>
<organism evidence="1">
    <name type="scientific">Arundo donax</name>
    <name type="common">Giant reed</name>
    <name type="synonym">Donax arundinaceus</name>
    <dbReference type="NCBI Taxonomy" id="35708"/>
    <lineage>
        <taxon>Eukaryota</taxon>
        <taxon>Viridiplantae</taxon>
        <taxon>Streptophyta</taxon>
        <taxon>Embryophyta</taxon>
        <taxon>Tracheophyta</taxon>
        <taxon>Spermatophyta</taxon>
        <taxon>Magnoliopsida</taxon>
        <taxon>Liliopsida</taxon>
        <taxon>Poales</taxon>
        <taxon>Poaceae</taxon>
        <taxon>PACMAD clade</taxon>
        <taxon>Arundinoideae</taxon>
        <taxon>Arundineae</taxon>
        <taxon>Arundo</taxon>
    </lineage>
</organism>
<reference evidence="1" key="2">
    <citation type="journal article" date="2015" name="Data Brief">
        <title>Shoot transcriptome of the giant reed, Arundo donax.</title>
        <authorList>
            <person name="Barrero R.A."/>
            <person name="Guerrero F.D."/>
            <person name="Moolhuijzen P."/>
            <person name="Goolsby J.A."/>
            <person name="Tidwell J."/>
            <person name="Bellgard S.E."/>
            <person name="Bellgard M.I."/>
        </authorList>
    </citation>
    <scope>NUCLEOTIDE SEQUENCE</scope>
    <source>
        <tissue evidence="1">Shoot tissue taken approximately 20 cm above the soil surface</tissue>
    </source>
</reference>
<evidence type="ECO:0000313" key="1">
    <source>
        <dbReference type="EMBL" id="JAE25515.1"/>
    </source>
</evidence>
<protein>
    <submittedName>
        <fullName evidence="1">Uncharacterized protein</fullName>
    </submittedName>
</protein>
<sequence>MATLRTHRIKEFIDPPEVALLTVSLKNSSVSDDCRQKCPILHLLDRPHRLINPAHAAPPVDKNVESVSIWRDMRAEHDKDLARQFNFLLLAERVEQHIHRLRVPLQPHVLQLIEQHDGILPSPRTSQPPDALGHRLHRDHPSAMHVRQQIPHPIDLPHLPQQVHHPVAGVRRVRVAAATRLRPLEEAQRGLPVVPEPAQQAVGDAAREPDFRALRPEGPDQVLDAPLARLEERALDPRRRCLLLRREDDAVGILIWACERR</sequence>